<dbReference type="Proteomes" id="UP000192596">
    <property type="component" value="Unassembled WGS sequence"/>
</dbReference>
<dbReference type="EMBL" id="NAJO01000004">
    <property type="protein sequence ID" value="OQO12663.1"/>
    <property type="molecule type" value="Genomic_DNA"/>
</dbReference>
<accession>A0A1V8TMQ7</accession>
<dbReference type="AlphaFoldDB" id="A0A1V8TMQ7"/>
<feature type="region of interest" description="Disordered" evidence="1">
    <location>
        <begin position="1"/>
        <end position="143"/>
    </location>
</feature>
<feature type="compositionally biased region" description="Low complexity" evidence="1">
    <location>
        <begin position="78"/>
        <end position="131"/>
    </location>
</feature>
<reference evidence="3" key="1">
    <citation type="submission" date="2017-03" db="EMBL/GenBank/DDBJ databases">
        <title>Genomes of endolithic fungi from Antarctica.</title>
        <authorList>
            <person name="Coleine C."/>
            <person name="Masonjones S."/>
            <person name="Stajich J.E."/>
        </authorList>
    </citation>
    <scope>NUCLEOTIDE SEQUENCE [LARGE SCALE GENOMIC DNA]</scope>
    <source>
        <strain evidence="3">CCFEE 5527</strain>
    </source>
</reference>
<evidence type="ECO:0000256" key="1">
    <source>
        <dbReference type="SAM" id="MobiDB-lite"/>
    </source>
</evidence>
<feature type="compositionally biased region" description="Low complexity" evidence="1">
    <location>
        <begin position="291"/>
        <end position="300"/>
    </location>
</feature>
<evidence type="ECO:0000313" key="3">
    <source>
        <dbReference type="Proteomes" id="UP000192596"/>
    </source>
</evidence>
<comment type="caution">
    <text evidence="2">The sequence shown here is derived from an EMBL/GenBank/DDBJ whole genome shotgun (WGS) entry which is preliminary data.</text>
</comment>
<organism evidence="2 3">
    <name type="scientific">Cryoendolithus antarcticus</name>
    <dbReference type="NCBI Taxonomy" id="1507870"/>
    <lineage>
        <taxon>Eukaryota</taxon>
        <taxon>Fungi</taxon>
        <taxon>Dikarya</taxon>
        <taxon>Ascomycota</taxon>
        <taxon>Pezizomycotina</taxon>
        <taxon>Dothideomycetes</taxon>
        <taxon>Dothideomycetidae</taxon>
        <taxon>Cladosporiales</taxon>
        <taxon>Cladosporiaceae</taxon>
        <taxon>Cryoendolithus</taxon>
    </lineage>
</organism>
<feature type="compositionally biased region" description="Basic residues" evidence="1">
    <location>
        <begin position="278"/>
        <end position="290"/>
    </location>
</feature>
<keyword evidence="3" id="KW-1185">Reference proteome</keyword>
<dbReference type="OrthoDB" id="3940204at2759"/>
<feature type="region of interest" description="Disordered" evidence="1">
    <location>
        <begin position="247"/>
        <end position="362"/>
    </location>
</feature>
<protein>
    <submittedName>
        <fullName evidence="2">Uncharacterized protein</fullName>
    </submittedName>
</protein>
<sequence length="502" mass="53863">MARPRKVSMTTTAEPLPTKAKTSSPDTKGRASQRKATPSAKVAESAADTGRISRVTKSAAAKGVASPSKRATSQTASPPKGAACPAKRAASSAKRAVSPAKPRKAPNPALLLRLARSASPAKASARANAKSTSSGPQFTGDGVTEVYTNWDLEQFEPVAKRAIENIDSSFPPLKVAWSLLRDNAFLDGRAKAGDTSAAVTAKTLYRALKKATKQDMGPEFDDAWKKGVTAAKLRSYLESTGEDIRDNALTPIVTPPRGRPVAPRSPGKASKVQEGRVAKAKSPSKVRKPSKVPSPTKTRSQSPLKKVNSGDSGVVIIDKTKETQGPDGARPKSPAKGKGKAAVSPARPYTDNRGCRPETRGNVKSCTNPELIIDEKGNESKHNPFFETLPAPEVWHRRMPPYFPFGETPLMEAYVSRQIDEDLQRGIAHDEEVQNKNRSVVGRVFNAGQKAASYMGSIVPWKRSEDRRYPPAWSLPEVEDSEIAAFARIGNGKASVRKSSRG</sequence>
<gene>
    <name evidence="2" type="ORF">B0A48_02126</name>
</gene>
<name>A0A1V8TMQ7_9PEZI</name>
<evidence type="ECO:0000313" key="2">
    <source>
        <dbReference type="EMBL" id="OQO12663.1"/>
    </source>
</evidence>
<dbReference type="STRING" id="1507870.A0A1V8TMQ7"/>
<proteinExistence type="predicted"/>
<dbReference type="InParanoid" id="A0A1V8TMQ7"/>